<keyword evidence="5 8" id="KW-0812">Transmembrane</keyword>
<feature type="transmembrane region" description="Helical" evidence="8">
    <location>
        <begin position="265"/>
        <end position="283"/>
    </location>
</feature>
<comment type="subcellular location">
    <subcellularLocation>
        <location evidence="1">Cell membrane</location>
        <topology evidence="1">Multi-pass membrane protein</topology>
    </subcellularLocation>
</comment>
<evidence type="ECO:0000256" key="6">
    <source>
        <dbReference type="ARBA" id="ARBA00022989"/>
    </source>
</evidence>
<keyword evidence="7 8" id="KW-0472">Membrane</keyword>
<dbReference type="AlphaFoldDB" id="A0A1M4UAQ0"/>
<reference evidence="9 10" key="1">
    <citation type="submission" date="2016-11" db="EMBL/GenBank/DDBJ databases">
        <authorList>
            <person name="Jaros S."/>
            <person name="Januszkiewicz K."/>
            <person name="Wedrychowicz H."/>
        </authorList>
    </citation>
    <scope>NUCLEOTIDE SEQUENCE [LARGE SCALE GENOMIC DNA]</scope>
    <source>
        <strain evidence="9 10">DSM 18119</strain>
    </source>
</reference>
<feature type="transmembrane region" description="Helical" evidence="8">
    <location>
        <begin position="226"/>
        <end position="253"/>
    </location>
</feature>
<dbReference type="Pfam" id="PF01594">
    <property type="entry name" value="AI-2E_transport"/>
    <property type="match status" value="1"/>
</dbReference>
<evidence type="ECO:0000256" key="3">
    <source>
        <dbReference type="ARBA" id="ARBA00022448"/>
    </source>
</evidence>
<sequence length="373" mass="40827">MQEKEFPLYAKVTIILFGLVLATYILKNLGDILTPLAFAIIIAILLNPLVNKLGTFKLGKIPSILIAMLLTILVMTGIFYFLSSQIMGFGENLPALKAKFSSLLASLQSWLQLKFGFSIQKQMQMINEAANSSKALIGGTLNTVIGTLGVLLLLPVYVFLFLYYKILILNFLFRVFASENAGKVSEILGQTKLAIQSYMVGLLLEAAIVAALNSTALLIIGVKYALLFGVMGAILNMLPYIGGIIAIALPVLMATITSEGFSKQLWIIVAYLIIQFIDNNFLVPRIVSSKVKINALISILAVLLGGALWGVAGMFLSIPFVGILKIIFDRVDGLQPWGELLGDVVPTNYKRFAYRKNKKPSLAEKVIRKSTEK</sequence>
<protein>
    <submittedName>
        <fullName evidence="9">Predicted PurR-regulated permease PerM</fullName>
    </submittedName>
</protein>
<evidence type="ECO:0000256" key="2">
    <source>
        <dbReference type="ARBA" id="ARBA00009773"/>
    </source>
</evidence>
<feature type="transmembrane region" description="Helical" evidence="8">
    <location>
        <begin position="198"/>
        <end position="220"/>
    </location>
</feature>
<evidence type="ECO:0000256" key="4">
    <source>
        <dbReference type="ARBA" id="ARBA00022475"/>
    </source>
</evidence>
<keyword evidence="4" id="KW-1003">Cell membrane</keyword>
<dbReference type="GO" id="GO:0005886">
    <property type="term" value="C:plasma membrane"/>
    <property type="evidence" value="ECO:0007669"/>
    <property type="project" value="UniProtKB-SubCell"/>
</dbReference>
<feature type="transmembrane region" description="Helical" evidence="8">
    <location>
        <begin position="7"/>
        <end position="26"/>
    </location>
</feature>
<evidence type="ECO:0000256" key="7">
    <source>
        <dbReference type="ARBA" id="ARBA00023136"/>
    </source>
</evidence>
<evidence type="ECO:0000313" key="9">
    <source>
        <dbReference type="EMBL" id="SHE53862.1"/>
    </source>
</evidence>
<comment type="similarity">
    <text evidence="2">Belongs to the autoinducer-2 exporter (AI-2E) (TC 2.A.86) family.</text>
</comment>
<dbReference type="InterPro" id="IPR002549">
    <property type="entry name" value="AI-2E-like"/>
</dbReference>
<proteinExistence type="inferred from homology"/>
<dbReference type="PANTHER" id="PTHR21716:SF53">
    <property type="entry name" value="PERMEASE PERM-RELATED"/>
    <property type="match status" value="1"/>
</dbReference>
<evidence type="ECO:0000256" key="1">
    <source>
        <dbReference type="ARBA" id="ARBA00004651"/>
    </source>
</evidence>
<evidence type="ECO:0000256" key="5">
    <source>
        <dbReference type="ARBA" id="ARBA00022692"/>
    </source>
</evidence>
<keyword evidence="3" id="KW-0813">Transport</keyword>
<dbReference type="RefSeq" id="WP_072833742.1">
    <property type="nucleotide sequence ID" value="NZ_FQUU01000002.1"/>
</dbReference>
<feature type="transmembrane region" description="Helical" evidence="8">
    <location>
        <begin position="134"/>
        <end position="154"/>
    </location>
</feature>
<keyword evidence="6 8" id="KW-1133">Transmembrane helix</keyword>
<accession>A0A1M4UAQ0</accession>
<dbReference type="EMBL" id="FQUU01000002">
    <property type="protein sequence ID" value="SHE53862.1"/>
    <property type="molecule type" value="Genomic_DNA"/>
</dbReference>
<feature type="transmembrane region" description="Helical" evidence="8">
    <location>
        <begin position="32"/>
        <end position="50"/>
    </location>
</feature>
<name>A0A1M4UAQ0_9BACT</name>
<feature type="transmembrane region" description="Helical" evidence="8">
    <location>
        <begin position="62"/>
        <end position="82"/>
    </location>
</feature>
<feature type="transmembrane region" description="Helical" evidence="8">
    <location>
        <begin position="295"/>
        <end position="321"/>
    </location>
</feature>
<dbReference type="OrthoDB" id="9793390at2"/>
<evidence type="ECO:0000256" key="8">
    <source>
        <dbReference type="SAM" id="Phobius"/>
    </source>
</evidence>
<gene>
    <name evidence="9" type="ORF">SAMN02745131_00587</name>
</gene>
<dbReference type="PANTHER" id="PTHR21716">
    <property type="entry name" value="TRANSMEMBRANE PROTEIN"/>
    <property type="match status" value="1"/>
</dbReference>
<dbReference type="STRING" id="1121884.SAMN02745131_00587"/>
<organism evidence="9 10">
    <name type="scientific">Flavisolibacter ginsengisoli DSM 18119</name>
    <dbReference type="NCBI Taxonomy" id="1121884"/>
    <lineage>
        <taxon>Bacteria</taxon>
        <taxon>Pseudomonadati</taxon>
        <taxon>Bacteroidota</taxon>
        <taxon>Chitinophagia</taxon>
        <taxon>Chitinophagales</taxon>
        <taxon>Chitinophagaceae</taxon>
        <taxon>Flavisolibacter</taxon>
    </lineage>
</organism>
<evidence type="ECO:0000313" key="10">
    <source>
        <dbReference type="Proteomes" id="UP000184048"/>
    </source>
</evidence>
<feature type="transmembrane region" description="Helical" evidence="8">
    <location>
        <begin position="160"/>
        <end position="177"/>
    </location>
</feature>
<dbReference type="Proteomes" id="UP000184048">
    <property type="component" value="Unassembled WGS sequence"/>
</dbReference>
<keyword evidence="10" id="KW-1185">Reference proteome</keyword>